<evidence type="ECO:0000259" key="3">
    <source>
        <dbReference type="Pfam" id="PF08652"/>
    </source>
</evidence>
<proteinExistence type="inferred from homology"/>
<dbReference type="PANTHER" id="PTHR12395:SF9">
    <property type="entry name" value="DECAPPING AND EXORIBONUCLEASE PROTEIN"/>
    <property type="match status" value="1"/>
</dbReference>
<evidence type="ECO:0000256" key="1">
    <source>
        <dbReference type="ARBA" id="ARBA00006562"/>
    </source>
</evidence>
<comment type="function">
    <text evidence="2">Decapping enzyme for NAD-capped RNAs: specifically hydrolyzes the nicotinamide adenine dinucleotide (NAD) cap from a subset of RNAs by removing the entire NAD moiety from the 5'-end of an NAD-capped RNA.</text>
</comment>
<dbReference type="GO" id="GO:0004518">
    <property type="term" value="F:nuclease activity"/>
    <property type="evidence" value="ECO:0007669"/>
    <property type="project" value="UniProtKB-KW"/>
</dbReference>
<keyword evidence="2" id="KW-0539">Nucleus</keyword>
<dbReference type="GO" id="GO:0005829">
    <property type="term" value="C:cytosol"/>
    <property type="evidence" value="ECO:0007669"/>
    <property type="project" value="TreeGrafter"/>
</dbReference>
<keyword evidence="2" id="KW-0540">Nuclease</keyword>
<dbReference type="Pfam" id="PF08652">
    <property type="entry name" value="RAI1"/>
    <property type="match status" value="1"/>
</dbReference>
<comment type="similarity">
    <text evidence="1 2">Belongs to the DXO/Dom3Z family.</text>
</comment>
<comment type="subcellular location">
    <subcellularLocation>
        <location evidence="2">Nucleus</location>
    </subcellularLocation>
</comment>
<dbReference type="GO" id="GO:0005634">
    <property type="term" value="C:nucleus"/>
    <property type="evidence" value="ECO:0007669"/>
    <property type="project" value="UniProtKB-SubCell"/>
</dbReference>
<dbReference type="AlphaFoldDB" id="A0AAU9UQ56"/>
<dbReference type="InterPro" id="IPR039039">
    <property type="entry name" value="RAI1-like_fam"/>
</dbReference>
<sequence length="375" mass="44575">MSYHKSYRKPKDKVHYSHNFRNYHHNLLGRPTIIGYMSVDVNRQYCSNLSQLKFLNSYSTTSTSLDLNYNIDAAIKRTTDENNEKINLLLQFLMHRNQYITSLHKNLDFITYRRTLISIMCSAFNSSESLIIKACLFQDKIYLCSVENTQEILRRQSRTKDEEKYCAWGYKFEQYLLSDQPNLSPNVEKPVVENEEFSIFYYTTLGDLKLLYGAQIDALLTKKSTTQTPKTDDFETNLNYLRNNEFAELKTNREIQNFKQERNFKRYKLLRCWCQCILANLNGLLVGFRNDQGIVQRLHWFNTQDLVEYCKNEWNPQQALDHLHYFLTYIKNCFEPYKTQTGPVAIQFEINIDKKITIAECDNDILPTWFLEKNH</sequence>
<dbReference type="GO" id="GO:0046872">
    <property type="term" value="F:metal ion binding"/>
    <property type="evidence" value="ECO:0007669"/>
    <property type="project" value="UniProtKB-KW"/>
</dbReference>
<dbReference type="GO" id="GO:0110155">
    <property type="term" value="P:NAD-cap decapping"/>
    <property type="evidence" value="ECO:0007669"/>
    <property type="project" value="TreeGrafter"/>
</dbReference>
<dbReference type="GO" id="GO:0000956">
    <property type="term" value="P:nuclear-transcribed mRNA catabolic process"/>
    <property type="evidence" value="ECO:0007669"/>
    <property type="project" value="TreeGrafter"/>
</dbReference>
<evidence type="ECO:0000313" key="5">
    <source>
        <dbReference type="Proteomes" id="UP001153954"/>
    </source>
</evidence>
<name>A0AAU9UQ56_EUPED</name>
<dbReference type="EMBL" id="CAKOGL010000022">
    <property type="protein sequence ID" value="CAH2099915.1"/>
    <property type="molecule type" value="Genomic_DNA"/>
</dbReference>
<organism evidence="4 5">
    <name type="scientific">Euphydryas editha</name>
    <name type="common">Edith's checkerspot</name>
    <dbReference type="NCBI Taxonomy" id="104508"/>
    <lineage>
        <taxon>Eukaryota</taxon>
        <taxon>Metazoa</taxon>
        <taxon>Ecdysozoa</taxon>
        <taxon>Arthropoda</taxon>
        <taxon>Hexapoda</taxon>
        <taxon>Insecta</taxon>
        <taxon>Pterygota</taxon>
        <taxon>Neoptera</taxon>
        <taxon>Endopterygota</taxon>
        <taxon>Lepidoptera</taxon>
        <taxon>Glossata</taxon>
        <taxon>Ditrysia</taxon>
        <taxon>Papilionoidea</taxon>
        <taxon>Nymphalidae</taxon>
        <taxon>Nymphalinae</taxon>
        <taxon>Euphydryas</taxon>
    </lineage>
</organism>
<dbReference type="EC" id="3.6.1.-" evidence="2"/>
<dbReference type="InterPro" id="IPR013961">
    <property type="entry name" value="RAI1"/>
</dbReference>
<evidence type="ECO:0000256" key="2">
    <source>
        <dbReference type="RuleBase" id="RU367113"/>
    </source>
</evidence>
<keyword evidence="2" id="KW-0378">Hydrolase</keyword>
<comment type="caution">
    <text evidence="4">The sequence shown here is derived from an EMBL/GenBank/DDBJ whole genome shotgun (WGS) entry which is preliminary data.</text>
</comment>
<dbReference type="PANTHER" id="PTHR12395">
    <property type="entry name" value="DOM-3 RELATED"/>
    <property type="match status" value="1"/>
</dbReference>
<keyword evidence="2" id="KW-0694">RNA-binding</keyword>
<dbReference type="GO" id="GO:0034353">
    <property type="term" value="F:mRNA 5'-diphosphatase activity"/>
    <property type="evidence" value="ECO:0007669"/>
    <property type="project" value="TreeGrafter"/>
</dbReference>
<gene>
    <name evidence="4" type="ORF">EEDITHA_LOCUS14841</name>
</gene>
<feature type="domain" description="RAI1-like" evidence="3">
    <location>
        <begin position="30"/>
        <end position="370"/>
    </location>
</feature>
<keyword evidence="2" id="KW-0479">Metal-binding</keyword>
<comment type="cofactor">
    <cofactor evidence="2">
        <name>a divalent metal cation</name>
        <dbReference type="ChEBI" id="CHEBI:60240"/>
    </cofactor>
</comment>
<keyword evidence="2" id="KW-0547">Nucleotide-binding</keyword>
<protein>
    <recommendedName>
        <fullName evidence="2">Decapping nuclease</fullName>
        <ecNumber evidence="2">3.6.1.-</ecNumber>
    </recommendedName>
</protein>
<dbReference type="GO" id="GO:0003723">
    <property type="term" value="F:RNA binding"/>
    <property type="evidence" value="ECO:0007669"/>
    <property type="project" value="UniProtKB-KW"/>
</dbReference>
<evidence type="ECO:0000313" key="4">
    <source>
        <dbReference type="EMBL" id="CAH2099915.1"/>
    </source>
</evidence>
<keyword evidence="5" id="KW-1185">Reference proteome</keyword>
<dbReference type="GO" id="GO:0000166">
    <property type="term" value="F:nucleotide binding"/>
    <property type="evidence" value="ECO:0007669"/>
    <property type="project" value="UniProtKB-KW"/>
</dbReference>
<reference evidence="4" key="1">
    <citation type="submission" date="2022-03" db="EMBL/GenBank/DDBJ databases">
        <authorList>
            <person name="Tunstrom K."/>
        </authorList>
    </citation>
    <scope>NUCLEOTIDE SEQUENCE</scope>
</reference>
<dbReference type="Proteomes" id="UP001153954">
    <property type="component" value="Unassembled WGS sequence"/>
</dbReference>
<accession>A0AAU9UQ56</accession>